<keyword evidence="2" id="KW-1185">Reference proteome</keyword>
<name>A0A1J1IHL6_9DIPT</name>
<organism evidence="1 2">
    <name type="scientific">Clunio marinus</name>
    <dbReference type="NCBI Taxonomy" id="568069"/>
    <lineage>
        <taxon>Eukaryota</taxon>
        <taxon>Metazoa</taxon>
        <taxon>Ecdysozoa</taxon>
        <taxon>Arthropoda</taxon>
        <taxon>Hexapoda</taxon>
        <taxon>Insecta</taxon>
        <taxon>Pterygota</taxon>
        <taxon>Neoptera</taxon>
        <taxon>Endopterygota</taxon>
        <taxon>Diptera</taxon>
        <taxon>Nematocera</taxon>
        <taxon>Chironomoidea</taxon>
        <taxon>Chironomidae</taxon>
        <taxon>Clunio</taxon>
    </lineage>
</organism>
<proteinExistence type="predicted"/>
<protein>
    <submittedName>
        <fullName evidence="1">CLUMA_CG011318, isoform A</fullName>
    </submittedName>
</protein>
<reference evidence="1 2" key="1">
    <citation type="submission" date="2015-04" db="EMBL/GenBank/DDBJ databases">
        <authorList>
            <person name="Syromyatnikov M.Y."/>
            <person name="Popov V.N."/>
        </authorList>
    </citation>
    <scope>NUCLEOTIDE SEQUENCE [LARGE SCALE GENOMIC DNA]</scope>
</reference>
<dbReference type="AlphaFoldDB" id="A0A1J1IHL6"/>
<evidence type="ECO:0000313" key="2">
    <source>
        <dbReference type="Proteomes" id="UP000183832"/>
    </source>
</evidence>
<sequence>MKTIDFFTKATDSGTNDSGYAIFMTEIKNPLKVTFPMLFKKKKESLKLWFLIEKEKHKKVFKRTFLCEFPYNC</sequence>
<accession>A0A1J1IHL6</accession>
<dbReference type="Proteomes" id="UP000183832">
    <property type="component" value="Unassembled WGS sequence"/>
</dbReference>
<gene>
    <name evidence="1" type="ORF">CLUMA_CG011318</name>
</gene>
<dbReference type="EMBL" id="CVRI01000047">
    <property type="protein sequence ID" value="CRK97945.1"/>
    <property type="molecule type" value="Genomic_DNA"/>
</dbReference>
<evidence type="ECO:0000313" key="1">
    <source>
        <dbReference type="EMBL" id="CRK97945.1"/>
    </source>
</evidence>